<feature type="signal peptide" evidence="2">
    <location>
        <begin position="1"/>
        <end position="21"/>
    </location>
</feature>
<keyword evidence="2" id="KW-0732">Signal</keyword>
<dbReference type="OrthoDB" id="1954033at2"/>
<dbReference type="EMBL" id="LTDM01000004">
    <property type="protein sequence ID" value="OLS03647.1"/>
    <property type="molecule type" value="Genomic_DNA"/>
</dbReference>
<evidence type="ECO:0000313" key="4">
    <source>
        <dbReference type="EMBL" id="OLS03647.1"/>
    </source>
</evidence>
<evidence type="ECO:0000256" key="2">
    <source>
        <dbReference type="SAM" id="SignalP"/>
    </source>
</evidence>
<proteinExistence type="predicted"/>
<dbReference type="AlphaFoldDB" id="A0A1U7M8M1"/>
<keyword evidence="5" id="KW-1185">Reference proteome</keyword>
<feature type="domain" description="GerMN" evidence="3">
    <location>
        <begin position="101"/>
        <end position="187"/>
    </location>
</feature>
<reference evidence="4 5" key="1">
    <citation type="submission" date="2016-02" db="EMBL/GenBank/DDBJ databases">
        <title>Genome sequence of Tissierella creatinophila DSM 6911.</title>
        <authorList>
            <person name="Poehlein A."/>
            <person name="Daniel R."/>
        </authorList>
    </citation>
    <scope>NUCLEOTIDE SEQUENCE [LARGE SCALE GENOMIC DNA]</scope>
    <source>
        <strain evidence="4 5">DSM 6911</strain>
    </source>
</reference>
<evidence type="ECO:0000256" key="1">
    <source>
        <dbReference type="SAM" id="MobiDB-lite"/>
    </source>
</evidence>
<dbReference type="RefSeq" id="WP_075724490.1">
    <property type="nucleotide sequence ID" value="NZ_LTDM01000004.1"/>
</dbReference>
<dbReference type="Pfam" id="PF10646">
    <property type="entry name" value="Germane"/>
    <property type="match status" value="1"/>
</dbReference>
<dbReference type="Proteomes" id="UP000186112">
    <property type="component" value="Unassembled WGS sequence"/>
</dbReference>
<gene>
    <name evidence="4" type="ORF">TICRE_03430</name>
</gene>
<evidence type="ECO:0000259" key="3">
    <source>
        <dbReference type="SMART" id="SM00909"/>
    </source>
</evidence>
<protein>
    <submittedName>
        <fullName evidence="4">Sporulation and spore germination</fullName>
    </submittedName>
</protein>
<comment type="caution">
    <text evidence="4">The sequence shown here is derived from an EMBL/GenBank/DDBJ whole genome shotgun (WGS) entry which is preliminary data.</text>
</comment>
<feature type="chain" id="PRO_5012594954" evidence="2">
    <location>
        <begin position="22"/>
        <end position="200"/>
    </location>
</feature>
<feature type="compositionally biased region" description="Acidic residues" evidence="1">
    <location>
        <begin position="44"/>
        <end position="58"/>
    </location>
</feature>
<organism evidence="4 5">
    <name type="scientific">Tissierella creatinophila DSM 6911</name>
    <dbReference type="NCBI Taxonomy" id="1123403"/>
    <lineage>
        <taxon>Bacteria</taxon>
        <taxon>Bacillati</taxon>
        <taxon>Bacillota</taxon>
        <taxon>Tissierellia</taxon>
        <taxon>Tissierellales</taxon>
        <taxon>Tissierellaceae</taxon>
        <taxon>Tissierella</taxon>
    </lineage>
</organism>
<dbReference type="SMART" id="SM00909">
    <property type="entry name" value="Germane"/>
    <property type="match status" value="1"/>
</dbReference>
<evidence type="ECO:0000313" key="5">
    <source>
        <dbReference type="Proteomes" id="UP000186112"/>
    </source>
</evidence>
<sequence>MKKFLSIFLILLMVISLSACASTQNEKPGESDTPPVDDSNKDNDDADIEDDKDKEDEEEAKKEKEVDLYFANQKYVETGDESLEKLKSEKRTVNYEDTTLEEAVVREVLKGPEDKENLTSPIPDNINLLEVKVMDDTAYVDFSSENLTGGSMQESFTINQIVESLLGLDTVKKVQFLVDGKEADSLMGHVSIDKPFTFSE</sequence>
<dbReference type="InterPro" id="IPR019606">
    <property type="entry name" value="GerMN"/>
</dbReference>
<dbReference type="PROSITE" id="PS51257">
    <property type="entry name" value="PROKAR_LIPOPROTEIN"/>
    <property type="match status" value="1"/>
</dbReference>
<name>A0A1U7M8M1_TISCR</name>
<feature type="region of interest" description="Disordered" evidence="1">
    <location>
        <begin position="22"/>
        <end position="65"/>
    </location>
</feature>
<accession>A0A1U7M8M1</accession>